<keyword evidence="1" id="KW-0479">Metal-binding</keyword>
<dbReference type="GO" id="GO:0008270">
    <property type="term" value="F:zinc ion binding"/>
    <property type="evidence" value="ECO:0007669"/>
    <property type="project" value="UniProtKB-KW"/>
</dbReference>
<dbReference type="Pfam" id="PF12874">
    <property type="entry name" value="zf-met"/>
    <property type="match status" value="2"/>
</dbReference>
<dbReference type="SMART" id="SM00355">
    <property type="entry name" value="ZnF_C2H2"/>
    <property type="match status" value="7"/>
</dbReference>
<sequence length="848" mass="93506">MDVDQEQRYVCKYCNKNCFTGKSLGGHMRCHLDLISSKKVEGSENDNLGFEGCVRTSYGLRGNPKKVLRVSGPSSDPAPRQKKVKNLSMGFQDDEQLSYGLRENPKKSWKVSDPKFLGSTKENVCKECGKAFPSERALSGHLRCHSVKKTRGENACKKCGRVFDSMRALFGHMRSHPKRSEVSDEEGDDDELFVEGKSRHEMAAVCPIRGKRSKTRYKVTPSPSYSDLNASSCDATETDHQVEEVAMCLMMMSRGVRNWDGFSDSVLFEGSSEKGGGRKFLDFVLGSPNVLVGKNTSEVRNSGSGSDTDNKAELEDSADELAYQLVYDTEIEKGVNSVEAEVVKEFEFVGIDEEFLTDSVTKREYKCKTCGMSFYSFRALGGHTNRHKRDGSGLVRKVEGDEERIQVNPLSDLEADSKMMQCIVNSLEQETNEMVVTTYELKKGKEHECSICFKVFVSGQALGGHKRAHFVEMAESRAKEAMLIKQEVPGINNLFDLNFPENLDAKGDDDDFGLNPWWVGSGHDVQPLREKISSLSSGEAEFAAVMQPPNPSPSIHTDPLYTRHLYATRHSPYYSDHQNPSPISHLPTGERYSDVGLGVRPDPYLALTSYPHSHGAGGYDNTFQSSELTYPHRQPVDPSPLSVPPPVYYPVSSGGGTAVQNREAWGQYSANPYVTGGTVPSNGTEQLVPAVFSSSYPTIRPSGNGTWKRGPKKLKIVQSAWCQVCNLECNSIDVLDKHKVGKKHKKNLEKLKEATAPAPTLVNPVIGPQENALCGQKPKKKATKTVEDVETKRRKVLEGGAAAAAVRTCAICNVVCNSETVFRYHLAGQKHVSMMKKHASGTGMASAI</sequence>
<reference evidence="4" key="1">
    <citation type="submission" date="2022-12" db="EMBL/GenBank/DDBJ databases">
        <title>Draft genome assemblies for two species of Escallonia (Escalloniales).</title>
        <authorList>
            <person name="Chanderbali A."/>
            <person name="Dervinis C."/>
            <person name="Anghel I."/>
            <person name="Soltis D."/>
            <person name="Soltis P."/>
            <person name="Zapata F."/>
        </authorList>
    </citation>
    <scope>NUCLEOTIDE SEQUENCE</scope>
    <source>
        <strain evidence="4">UCBG64.0493</strain>
        <tissue evidence="4">Leaf</tissue>
    </source>
</reference>
<keyword evidence="5" id="KW-1185">Reference proteome</keyword>
<dbReference type="SMART" id="SM00451">
    <property type="entry name" value="ZnF_U1"/>
    <property type="match status" value="2"/>
</dbReference>
<feature type="compositionally biased region" description="Polar residues" evidence="2">
    <location>
        <begin position="295"/>
        <end position="307"/>
    </location>
</feature>
<dbReference type="PROSITE" id="PS50157">
    <property type="entry name" value="ZINC_FINGER_C2H2_2"/>
    <property type="match status" value="4"/>
</dbReference>
<dbReference type="GO" id="GO:0003676">
    <property type="term" value="F:nucleic acid binding"/>
    <property type="evidence" value="ECO:0007669"/>
    <property type="project" value="InterPro"/>
</dbReference>
<dbReference type="EMBL" id="JAVXUP010002059">
    <property type="protein sequence ID" value="KAK3005958.1"/>
    <property type="molecule type" value="Genomic_DNA"/>
</dbReference>
<dbReference type="PANTHER" id="PTHR46869:SF6">
    <property type="entry name" value="C2H2-TYPE DOMAIN-CONTAINING PROTEIN"/>
    <property type="match status" value="1"/>
</dbReference>
<dbReference type="PANTHER" id="PTHR46869">
    <property type="entry name" value="C2H2-LIKE ZINC FINGER PROTEIN"/>
    <property type="match status" value="1"/>
</dbReference>
<dbReference type="InterPro" id="IPR003604">
    <property type="entry name" value="Matrin/U1-like-C_Znf_C2H2"/>
</dbReference>
<keyword evidence="1" id="KW-0863">Zinc-finger</keyword>
<evidence type="ECO:0000313" key="4">
    <source>
        <dbReference type="EMBL" id="KAK3005958.1"/>
    </source>
</evidence>
<feature type="domain" description="C2H2-type" evidence="3">
    <location>
        <begin position="447"/>
        <end position="474"/>
    </location>
</feature>
<dbReference type="PROSITE" id="PS00028">
    <property type="entry name" value="ZINC_FINGER_C2H2_1"/>
    <property type="match status" value="5"/>
</dbReference>
<dbReference type="Gene3D" id="3.30.160.60">
    <property type="entry name" value="Classic Zinc Finger"/>
    <property type="match status" value="4"/>
</dbReference>
<organism evidence="4 5">
    <name type="scientific">Escallonia herrerae</name>
    <dbReference type="NCBI Taxonomy" id="1293975"/>
    <lineage>
        <taxon>Eukaryota</taxon>
        <taxon>Viridiplantae</taxon>
        <taxon>Streptophyta</taxon>
        <taxon>Embryophyta</taxon>
        <taxon>Tracheophyta</taxon>
        <taxon>Spermatophyta</taxon>
        <taxon>Magnoliopsida</taxon>
        <taxon>eudicotyledons</taxon>
        <taxon>Gunneridae</taxon>
        <taxon>Pentapetalae</taxon>
        <taxon>asterids</taxon>
        <taxon>campanulids</taxon>
        <taxon>Escalloniales</taxon>
        <taxon>Escalloniaceae</taxon>
        <taxon>Escallonia</taxon>
    </lineage>
</organism>
<protein>
    <recommendedName>
        <fullName evidence="3">C2H2-type domain-containing protein</fullName>
    </recommendedName>
</protein>
<accession>A0AA88VF82</accession>
<evidence type="ECO:0000313" key="5">
    <source>
        <dbReference type="Proteomes" id="UP001188597"/>
    </source>
</evidence>
<feature type="domain" description="C2H2-type" evidence="3">
    <location>
        <begin position="365"/>
        <end position="392"/>
    </location>
</feature>
<gene>
    <name evidence="4" type="ORF">RJ639_017661</name>
</gene>
<feature type="domain" description="C2H2-type" evidence="3">
    <location>
        <begin position="123"/>
        <end position="150"/>
    </location>
</feature>
<feature type="region of interest" description="Disordered" evidence="2">
    <location>
        <begin position="295"/>
        <end position="314"/>
    </location>
</feature>
<dbReference type="SUPFAM" id="SSF57667">
    <property type="entry name" value="beta-beta-alpha zinc fingers"/>
    <property type="match status" value="4"/>
</dbReference>
<dbReference type="AlphaFoldDB" id="A0AA88VF82"/>
<evidence type="ECO:0000256" key="1">
    <source>
        <dbReference type="PROSITE-ProRule" id="PRU00042"/>
    </source>
</evidence>
<dbReference type="InterPro" id="IPR036236">
    <property type="entry name" value="Znf_C2H2_sf"/>
</dbReference>
<evidence type="ECO:0000256" key="2">
    <source>
        <dbReference type="SAM" id="MobiDB-lite"/>
    </source>
</evidence>
<evidence type="ECO:0000259" key="3">
    <source>
        <dbReference type="PROSITE" id="PS50157"/>
    </source>
</evidence>
<feature type="domain" description="C2H2-type" evidence="3">
    <location>
        <begin position="154"/>
        <end position="181"/>
    </location>
</feature>
<dbReference type="InterPro" id="IPR013087">
    <property type="entry name" value="Znf_C2H2_type"/>
</dbReference>
<name>A0AA88VF82_9ASTE</name>
<dbReference type="Proteomes" id="UP001188597">
    <property type="component" value="Unassembled WGS sequence"/>
</dbReference>
<comment type="caution">
    <text evidence="4">The sequence shown here is derived from an EMBL/GenBank/DDBJ whole genome shotgun (WGS) entry which is preliminary data.</text>
</comment>
<dbReference type="Pfam" id="PF13912">
    <property type="entry name" value="zf-C2H2_6"/>
    <property type="match status" value="5"/>
</dbReference>
<keyword evidence="1" id="KW-0862">Zinc</keyword>
<proteinExistence type="predicted"/>